<sequence>MSRPVAHTPSRRAVLAGLFGSATSGIASAQTTAPESAQRVTQILRAMAARANAGTVGVISGGVDGTYIRFAADLAAVLDDGDTLRVVPVVGKGSIQNLRDIVLLRGIDIGIVQSDVLAYARRERLIPGVVSLIQYITKLYDEEVHVLARESVRDLAALAGKTVNVDGRGSGTAMTASLVFGALGIGITPAYDPQDVALTRLRRGEIDAMVFVAGKPARLFATIEPASGLRFLPITPTPALLETYLPASISHTDYPNLIPAGTSVETIAVGAVMAVYAWPPGSERHRKVSRFVVALNEKFEQFLRPPRHPKWREVNLAAQVPGWTRFDHTR</sequence>
<dbReference type="PANTHER" id="PTHR42941">
    <property type="entry name" value="SLL1037 PROTEIN"/>
    <property type="match status" value="1"/>
</dbReference>
<dbReference type="KEGG" id="elio:KO353_00265"/>
<feature type="chain" id="PRO_5037010545" evidence="1">
    <location>
        <begin position="30"/>
        <end position="330"/>
    </location>
</feature>
<dbReference type="Pfam" id="PF16868">
    <property type="entry name" value="NMT1_3"/>
    <property type="match status" value="1"/>
</dbReference>
<feature type="signal peptide" evidence="1">
    <location>
        <begin position="1"/>
        <end position="29"/>
    </location>
</feature>
<reference evidence="2" key="1">
    <citation type="submission" date="2021-06" db="EMBL/GenBank/DDBJ databases">
        <title>Elioraea tepida, sp. nov., a moderately thermophilic aerobic anoxygenic phototrophic bacterium isolated from an alkaline siliceous hot spring mat community in Yellowstone National Park, WY, USA.</title>
        <authorList>
            <person name="Saini M.K."/>
            <person name="Yoshida S."/>
            <person name="Sebastian A."/>
            <person name="Hirose S."/>
            <person name="Hara E."/>
            <person name="Tamaki H."/>
            <person name="Soulier N.T."/>
            <person name="Albert I."/>
            <person name="Hanada S."/>
            <person name="Bryant D.A."/>
            <person name="Tank M."/>
        </authorList>
    </citation>
    <scope>NUCLEOTIDE SEQUENCE</scope>
    <source>
        <strain evidence="2">MS-P2</strain>
    </source>
</reference>
<gene>
    <name evidence="2" type="ORF">KO353_00265</name>
</gene>
<evidence type="ECO:0000256" key="1">
    <source>
        <dbReference type="SAM" id="SignalP"/>
    </source>
</evidence>
<keyword evidence="1" id="KW-0732">Signal</keyword>
<dbReference type="PANTHER" id="PTHR42941:SF1">
    <property type="entry name" value="SLL1037 PROTEIN"/>
    <property type="match status" value="1"/>
</dbReference>
<organism evidence="2 3">
    <name type="scientific">Elioraea tepida</name>
    <dbReference type="NCBI Taxonomy" id="2843330"/>
    <lineage>
        <taxon>Bacteria</taxon>
        <taxon>Pseudomonadati</taxon>
        <taxon>Pseudomonadota</taxon>
        <taxon>Alphaproteobacteria</taxon>
        <taxon>Acetobacterales</taxon>
        <taxon>Elioraeaceae</taxon>
        <taxon>Elioraea</taxon>
    </lineage>
</organism>
<evidence type="ECO:0000313" key="2">
    <source>
        <dbReference type="EMBL" id="QXM24764.1"/>
    </source>
</evidence>
<name>A0A975U1U1_9PROT</name>
<dbReference type="AlphaFoldDB" id="A0A975U1U1"/>
<keyword evidence="3" id="KW-1185">Reference proteome</keyword>
<dbReference type="Proteomes" id="UP000694001">
    <property type="component" value="Chromosome"/>
</dbReference>
<dbReference type="EMBL" id="CP076448">
    <property type="protein sequence ID" value="QXM24764.1"/>
    <property type="molecule type" value="Genomic_DNA"/>
</dbReference>
<accession>A0A975U1U1</accession>
<dbReference type="InterPro" id="IPR011852">
    <property type="entry name" value="TRAP_TAXI"/>
</dbReference>
<protein>
    <submittedName>
        <fullName evidence="2">TRAP transporter substrate-binding protein</fullName>
    </submittedName>
</protein>
<proteinExistence type="predicted"/>
<evidence type="ECO:0000313" key="3">
    <source>
        <dbReference type="Proteomes" id="UP000694001"/>
    </source>
</evidence>